<dbReference type="PANTHER" id="PTHR42681">
    <property type="entry name" value="MALONYL-COA-ACYL CARRIER PROTEIN TRANSACYLASE, MITOCHONDRIAL"/>
    <property type="match status" value="1"/>
</dbReference>
<dbReference type="RefSeq" id="WP_004943046.1">
    <property type="nucleotide sequence ID" value="NZ_CP007439.1"/>
</dbReference>
<comment type="catalytic activity">
    <reaction evidence="6 7">
        <text>holo-[ACP] + malonyl-CoA = malonyl-[ACP] + CoA</text>
        <dbReference type="Rhea" id="RHEA:41792"/>
        <dbReference type="Rhea" id="RHEA-COMP:9623"/>
        <dbReference type="Rhea" id="RHEA-COMP:9685"/>
        <dbReference type="ChEBI" id="CHEBI:57287"/>
        <dbReference type="ChEBI" id="CHEBI:57384"/>
        <dbReference type="ChEBI" id="CHEBI:64479"/>
        <dbReference type="ChEBI" id="CHEBI:78449"/>
        <dbReference type="EC" id="2.3.1.39"/>
    </reaction>
</comment>
<name>A0A318P212_SERPL</name>
<dbReference type="OrthoDB" id="9808564at2"/>
<accession>A0A318P212</accession>
<dbReference type="Proteomes" id="UP000248196">
    <property type="component" value="Unassembled WGS sequence"/>
</dbReference>
<feature type="active site" evidence="8">
    <location>
        <position position="201"/>
    </location>
</feature>
<sequence>MTQFAFVFPGQGSQALGMLADLAAQFPIVEETFSEASSALGYDLWQLVQQGPAEELNKTWQTQPALLAASVAIFRVWQQQGGKAPAMMAGHSLGEYSALVCAGVLDFQAAIRLVELRGKLMQEAVPEGTGAMFAIIGLNNEAIAKACEESAQGQVVSPVNFNSPGQVVIAGNKEAVERAGAACKAAGAKRSLPLPVSVPSHCALMKPAADKLAVALQEITFSAPQVAVVNNVDVRTETDPEAIRSALVRQLYSPVRWTESVEFMAAQGVTSLLEVGPGKVLTGLTKRIVDTLTAAAVNDAASLSAALEQ</sequence>
<dbReference type="Gene3D" id="3.30.70.250">
    <property type="entry name" value="Malonyl-CoA ACP transacylase, ACP-binding"/>
    <property type="match status" value="1"/>
</dbReference>
<dbReference type="AlphaFoldDB" id="A0A318P212"/>
<dbReference type="Gene3D" id="3.40.366.10">
    <property type="entry name" value="Malonyl-Coenzyme A Acyl Carrier Protein, domain 2"/>
    <property type="match status" value="1"/>
</dbReference>
<dbReference type="InterPro" id="IPR014043">
    <property type="entry name" value="Acyl_transferase_dom"/>
</dbReference>
<gene>
    <name evidence="10" type="primary">fabD</name>
    <name evidence="10" type="ORF">CT690_08780</name>
</gene>
<dbReference type="InterPro" id="IPR016036">
    <property type="entry name" value="Malonyl_transacylase_ACP-bd"/>
</dbReference>
<feature type="active site" evidence="8">
    <location>
        <position position="92"/>
    </location>
</feature>
<dbReference type="GO" id="GO:0004314">
    <property type="term" value="F:[acyl-carrier-protein] S-malonyltransferase activity"/>
    <property type="evidence" value="ECO:0007669"/>
    <property type="project" value="UniProtKB-EC"/>
</dbReference>
<dbReference type="PANTHER" id="PTHR42681:SF1">
    <property type="entry name" value="MALONYL-COA-ACYL CARRIER PROTEIN TRANSACYLASE, MITOCHONDRIAL"/>
    <property type="match status" value="1"/>
</dbReference>
<dbReference type="EMBL" id="PESE01000002">
    <property type="protein sequence ID" value="PYD39118.1"/>
    <property type="molecule type" value="Genomic_DNA"/>
</dbReference>
<organism evidence="10 11">
    <name type="scientific">Serratia plymuthica</name>
    <dbReference type="NCBI Taxonomy" id="82996"/>
    <lineage>
        <taxon>Bacteria</taxon>
        <taxon>Pseudomonadati</taxon>
        <taxon>Pseudomonadota</taxon>
        <taxon>Gammaproteobacteria</taxon>
        <taxon>Enterobacterales</taxon>
        <taxon>Yersiniaceae</taxon>
        <taxon>Serratia</taxon>
    </lineage>
</organism>
<evidence type="ECO:0000256" key="5">
    <source>
        <dbReference type="ARBA" id="ARBA00023315"/>
    </source>
</evidence>
<protein>
    <recommendedName>
        <fullName evidence="3 7">Malonyl CoA-acyl carrier protein transacylase</fullName>
        <ecNumber evidence="2 7">2.3.1.39</ecNumber>
    </recommendedName>
</protein>
<dbReference type="SUPFAM" id="SSF52151">
    <property type="entry name" value="FabD/lysophospholipase-like"/>
    <property type="match status" value="1"/>
</dbReference>
<dbReference type="SUPFAM" id="SSF55048">
    <property type="entry name" value="Probable ACP-binding domain of malonyl-CoA ACP transacylase"/>
    <property type="match status" value="1"/>
</dbReference>
<dbReference type="EC" id="2.3.1.39" evidence="2 7"/>
<dbReference type="InterPro" id="IPR024925">
    <property type="entry name" value="Malonyl_CoA-ACP_transAc"/>
</dbReference>
<evidence type="ECO:0000256" key="7">
    <source>
        <dbReference type="PIRNR" id="PIRNR000446"/>
    </source>
</evidence>
<dbReference type="Pfam" id="PF00698">
    <property type="entry name" value="Acyl_transf_1"/>
    <property type="match status" value="1"/>
</dbReference>
<dbReference type="InterPro" id="IPR050858">
    <property type="entry name" value="Mal-CoA-ACP_Trans/PKS_FabD"/>
</dbReference>
<comment type="caution">
    <text evidence="10">The sequence shown here is derived from an EMBL/GenBank/DDBJ whole genome shotgun (WGS) entry which is preliminary data.</text>
</comment>
<evidence type="ECO:0000256" key="1">
    <source>
        <dbReference type="ARBA" id="ARBA00005194"/>
    </source>
</evidence>
<dbReference type="UniPathway" id="UPA00094"/>
<proteinExistence type="inferred from homology"/>
<dbReference type="GO" id="GO:0006633">
    <property type="term" value="P:fatty acid biosynthetic process"/>
    <property type="evidence" value="ECO:0007669"/>
    <property type="project" value="UniProtKB-UniPathway"/>
</dbReference>
<evidence type="ECO:0000256" key="2">
    <source>
        <dbReference type="ARBA" id="ARBA00013258"/>
    </source>
</evidence>
<dbReference type="PIRSF" id="PIRSF000446">
    <property type="entry name" value="Mct"/>
    <property type="match status" value="1"/>
</dbReference>
<dbReference type="GO" id="GO:0005829">
    <property type="term" value="C:cytosol"/>
    <property type="evidence" value="ECO:0007669"/>
    <property type="project" value="TreeGrafter"/>
</dbReference>
<feature type="domain" description="Malonyl-CoA:ACP transacylase (MAT)" evidence="9">
    <location>
        <begin position="7"/>
        <end position="307"/>
    </location>
</feature>
<evidence type="ECO:0000259" key="9">
    <source>
        <dbReference type="SMART" id="SM00827"/>
    </source>
</evidence>
<evidence type="ECO:0000313" key="11">
    <source>
        <dbReference type="Proteomes" id="UP000248196"/>
    </source>
</evidence>
<evidence type="ECO:0000313" key="10">
    <source>
        <dbReference type="EMBL" id="PYD39118.1"/>
    </source>
</evidence>
<comment type="similarity">
    <text evidence="7">Belongs to the fabD family.</text>
</comment>
<evidence type="ECO:0000256" key="8">
    <source>
        <dbReference type="PIRSR" id="PIRSR000446-1"/>
    </source>
</evidence>
<evidence type="ECO:0000256" key="3">
    <source>
        <dbReference type="ARBA" id="ARBA00018953"/>
    </source>
</evidence>
<dbReference type="InterPro" id="IPR001227">
    <property type="entry name" value="Ac_transferase_dom_sf"/>
</dbReference>
<reference evidence="10 11" key="1">
    <citation type="submission" date="2017-11" db="EMBL/GenBank/DDBJ databases">
        <title>Genome sequence of the oocydin A producing rhizobacterium Serratia plymuthica 4Rx5.</title>
        <authorList>
            <person name="Matilla M.A."/>
            <person name="Udaondo Z."/>
            <person name="Salmond G.P.C."/>
        </authorList>
    </citation>
    <scope>NUCLEOTIDE SEQUENCE [LARGE SCALE GENOMIC DNA]</scope>
    <source>
        <strain evidence="10 11">4Rx5</strain>
    </source>
</reference>
<evidence type="ECO:0000256" key="6">
    <source>
        <dbReference type="ARBA" id="ARBA00048462"/>
    </source>
</evidence>
<evidence type="ECO:0000256" key="4">
    <source>
        <dbReference type="ARBA" id="ARBA00022679"/>
    </source>
</evidence>
<comment type="pathway">
    <text evidence="1">Lipid metabolism; fatty acid biosynthesis.</text>
</comment>
<keyword evidence="5 7" id="KW-0012">Acyltransferase</keyword>
<dbReference type="SMART" id="SM00827">
    <property type="entry name" value="PKS_AT"/>
    <property type="match status" value="1"/>
</dbReference>
<keyword evidence="4 7" id="KW-0808">Transferase</keyword>
<dbReference type="NCBIfam" id="TIGR00128">
    <property type="entry name" value="fabD"/>
    <property type="match status" value="1"/>
</dbReference>
<dbReference type="InterPro" id="IPR004410">
    <property type="entry name" value="Malonyl_CoA-ACP_transAc_FabD"/>
</dbReference>
<dbReference type="InterPro" id="IPR016035">
    <property type="entry name" value="Acyl_Trfase/lysoPLipase"/>
</dbReference>
<dbReference type="FunFam" id="3.30.70.250:FF:000001">
    <property type="entry name" value="Malonyl CoA-acyl carrier protein transacylase"/>
    <property type="match status" value="1"/>
</dbReference>